<name>A0ABQ4QBM2_9BURK</name>
<protein>
    <recommendedName>
        <fullName evidence="1">CoA-binding domain-containing protein</fullName>
    </recommendedName>
</protein>
<evidence type="ECO:0000259" key="1">
    <source>
        <dbReference type="SMART" id="SM00881"/>
    </source>
</evidence>
<reference evidence="2 3" key="1">
    <citation type="journal article" date="2022" name="Int. J. Syst. Evol. Microbiol.">
        <title>Noviherbaspirillum aridicola sp. nov., isolated from an arid soil in Pakistan.</title>
        <authorList>
            <person name="Khan I.U."/>
            <person name="Saqib M."/>
            <person name="Amin A."/>
            <person name="Hussain F."/>
            <person name="Li L."/>
            <person name="Liu Y.H."/>
            <person name="Fang B.Z."/>
            <person name="Ahmed I."/>
            <person name="Li W.J."/>
        </authorList>
    </citation>
    <scope>NUCLEOTIDE SEQUENCE [LARGE SCALE GENOMIC DNA]</scope>
    <source>
        <strain evidence="2 3">NCCP-691</strain>
    </source>
</reference>
<dbReference type="InterPro" id="IPR003781">
    <property type="entry name" value="CoA-bd"/>
</dbReference>
<dbReference type="Pfam" id="PF13380">
    <property type="entry name" value="CoA_binding_2"/>
    <property type="match status" value="1"/>
</dbReference>
<comment type="caution">
    <text evidence="2">The sequence shown here is derived from an EMBL/GenBank/DDBJ whole genome shotgun (WGS) entry which is preliminary data.</text>
</comment>
<feature type="domain" description="CoA-binding" evidence="1">
    <location>
        <begin position="12"/>
        <end position="114"/>
    </location>
</feature>
<dbReference type="RefSeq" id="WP_220810486.1">
    <property type="nucleotide sequence ID" value="NZ_BPMK01000026.1"/>
</dbReference>
<dbReference type="PANTHER" id="PTHR33303">
    <property type="entry name" value="CYTOPLASMIC PROTEIN-RELATED"/>
    <property type="match status" value="1"/>
</dbReference>
<gene>
    <name evidence="2" type="ORF">NCCP691_40930</name>
</gene>
<dbReference type="Gene3D" id="3.40.50.720">
    <property type="entry name" value="NAD(P)-binding Rossmann-like Domain"/>
    <property type="match status" value="1"/>
</dbReference>
<accession>A0ABQ4QBM2</accession>
<evidence type="ECO:0000313" key="3">
    <source>
        <dbReference type="Proteomes" id="UP000887222"/>
    </source>
</evidence>
<keyword evidence="3" id="KW-1185">Reference proteome</keyword>
<evidence type="ECO:0000313" key="2">
    <source>
        <dbReference type="EMBL" id="GIZ54079.1"/>
    </source>
</evidence>
<dbReference type="SUPFAM" id="SSF51735">
    <property type="entry name" value="NAD(P)-binding Rossmann-fold domains"/>
    <property type="match status" value="1"/>
</dbReference>
<dbReference type="EMBL" id="BPMK01000026">
    <property type="protein sequence ID" value="GIZ54079.1"/>
    <property type="molecule type" value="Genomic_DNA"/>
</dbReference>
<sequence length="145" mass="15354">MHTDEDSLIGDMLRGGSNLAVVGLSPDPGRASHEVAAYMQQQGWRIIPVNPVCAGRKILGEHCHASLADAAKALAAEGGRIDIVDCFRRPEHMPGIVAEAIAAGARHVWMQLGVSHPQAQAAAEQAGLGVVADRCIKIEHAARER</sequence>
<organism evidence="2 3">
    <name type="scientific">Noviherbaspirillum aridicola</name>
    <dbReference type="NCBI Taxonomy" id="2849687"/>
    <lineage>
        <taxon>Bacteria</taxon>
        <taxon>Pseudomonadati</taxon>
        <taxon>Pseudomonadota</taxon>
        <taxon>Betaproteobacteria</taxon>
        <taxon>Burkholderiales</taxon>
        <taxon>Oxalobacteraceae</taxon>
        <taxon>Noviherbaspirillum</taxon>
    </lineage>
</organism>
<dbReference type="InterPro" id="IPR036291">
    <property type="entry name" value="NAD(P)-bd_dom_sf"/>
</dbReference>
<dbReference type="SMART" id="SM00881">
    <property type="entry name" value="CoA_binding"/>
    <property type="match status" value="1"/>
</dbReference>
<dbReference type="Proteomes" id="UP000887222">
    <property type="component" value="Unassembled WGS sequence"/>
</dbReference>
<proteinExistence type="predicted"/>
<dbReference type="PANTHER" id="PTHR33303:SF2">
    <property type="entry name" value="COA-BINDING DOMAIN-CONTAINING PROTEIN"/>
    <property type="match status" value="1"/>
</dbReference>